<dbReference type="InterPro" id="IPR035530">
    <property type="entry name" value="PBSX_XtrA"/>
</dbReference>
<evidence type="ECO:0000313" key="1">
    <source>
        <dbReference type="EMBL" id="MDZ5758077.1"/>
    </source>
</evidence>
<proteinExistence type="predicted"/>
<dbReference type="EMBL" id="JAVBVO010000003">
    <property type="protein sequence ID" value="MDZ5758077.1"/>
    <property type="molecule type" value="Genomic_DNA"/>
</dbReference>
<dbReference type="AlphaFoldDB" id="A0AAW9JNP3"/>
<name>A0AAW9JNP3_CARML</name>
<dbReference type="Pfam" id="PF17356">
    <property type="entry name" value="PBSX_XtrA"/>
    <property type="match status" value="1"/>
</dbReference>
<reference evidence="1" key="1">
    <citation type="submission" date="2023-08" db="EMBL/GenBank/DDBJ databases">
        <title>Genomic characterization of piscicolin 126 produced by Carnobacterium maltaromaticum CM22 strain isolated from salmon (Salmo salar).</title>
        <authorList>
            <person name="Gonzalez-Gragera E."/>
            <person name="Garcia-Lopez J.D."/>
            <person name="Teso-Perez C."/>
            <person name="Gimenez-Hernandez I."/>
            <person name="Peralta-Sanchez J.M."/>
            <person name="Valdivia E."/>
            <person name="Montalban-Lopez M."/>
            <person name="Martin-Platero A.M."/>
            <person name="Banos A."/>
            <person name="Martinez-Bueno M."/>
        </authorList>
    </citation>
    <scope>NUCLEOTIDE SEQUENCE</scope>
    <source>
        <strain evidence="1">CM22</strain>
    </source>
</reference>
<sequence>MEFKQVELSKLNELELNNSIIIVSNGMIKMANLPAFADIKLTTNENKVTVVKCETKTKF</sequence>
<accession>A0AAW9JNP3</accession>
<organism evidence="1 2">
    <name type="scientific">Carnobacterium maltaromaticum</name>
    <name type="common">Carnobacterium piscicola</name>
    <dbReference type="NCBI Taxonomy" id="2751"/>
    <lineage>
        <taxon>Bacteria</taxon>
        <taxon>Bacillati</taxon>
        <taxon>Bacillota</taxon>
        <taxon>Bacilli</taxon>
        <taxon>Lactobacillales</taxon>
        <taxon>Carnobacteriaceae</taxon>
        <taxon>Carnobacterium</taxon>
    </lineage>
</organism>
<dbReference type="Proteomes" id="UP001290462">
    <property type="component" value="Unassembled WGS sequence"/>
</dbReference>
<dbReference type="RefSeq" id="WP_322808653.1">
    <property type="nucleotide sequence ID" value="NZ_JAVBVO010000003.1"/>
</dbReference>
<evidence type="ECO:0000313" key="2">
    <source>
        <dbReference type="Proteomes" id="UP001290462"/>
    </source>
</evidence>
<gene>
    <name evidence="1" type="ORF">RAK27_05340</name>
</gene>
<protein>
    <submittedName>
        <fullName evidence="1">XtrA/YqaO family protein</fullName>
    </submittedName>
</protein>
<comment type="caution">
    <text evidence="1">The sequence shown here is derived from an EMBL/GenBank/DDBJ whole genome shotgun (WGS) entry which is preliminary data.</text>
</comment>